<evidence type="ECO:0000313" key="5">
    <source>
        <dbReference type="Proteomes" id="UP000735302"/>
    </source>
</evidence>
<dbReference type="PANTHER" id="PTHR45632:SF3">
    <property type="entry name" value="KELCH-LIKE PROTEIN 32"/>
    <property type="match status" value="1"/>
</dbReference>
<dbReference type="Proteomes" id="UP000735302">
    <property type="component" value="Unassembled WGS sequence"/>
</dbReference>
<dbReference type="Pfam" id="PF07707">
    <property type="entry name" value="BACK"/>
    <property type="match status" value="1"/>
</dbReference>
<organism evidence="4 5">
    <name type="scientific">Plakobranchus ocellatus</name>
    <dbReference type="NCBI Taxonomy" id="259542"/>
    <lineage>
        <taxon>Eukaryota</taxon>
        <taxon>Metazoa</taxon>
        <taxon>Spiralia</taxon>
        <taxon>Lophotrochozoa</taxon>
        <taxon>Mollusca</taxon>
        <taxon>Gastropoda</taxon>
        <taxon>Heterobranchia</taxon>
        <taxon>Euthyneura</taxon>
        <taxon>Panpulmonata</taxon>
        <taxon>Sacoglossa</taxon>
        <taxon>Placobranchoidea</taxon>
        <taxon>Plakobranchidae</taxon>
        <taxon>Plakobranchus</taxon>
    </lineage>
</organism>
<comment type="caution">
    <text evidence="4">The sequence shown here is derived from an EMBL/GenBank/DDBJ whole genome shotgun (WGS) entry which is preliminary data.</text>
</comment>
<dbReference type="EMBL" id="BLXT01006675">
    <property type="protein sequence ID" value="GFO32761.1"/>
    <property type="molecule type" value="Genomic_DNA"/>
</dbReference>
<dbReference type="AlphaFoldDB" id="A0AAV4CLW1"/>
<dbReference type="InterPro" id="IPR011705">
    <property type="entry name" value="BACK"/>
</dbReference>
<evidence type="ECO:0000256" key="1">
    <source>
        <dbReference type="ARBA" id="ARBA00022441"/>
    </source>
</evidence>
<dbReference type="PROSITE" id="PS50097">
    <property type="entry name" value="BTB"/>
    <property type="match status" value="1"/>
</dbReference>
<dbReference type="SUPFAM" id="SSF54695">
    <property type="entry name" value="POZ domain"/>
    <property type="match status" value="1"/>
</dbReference>
<dbReference type="CDD" id="cd18186">
    <property type="entry name" value="BTB_POZ_ZBTB_KLHL-like"/>
    <property type="match status" value="1"/>
</dbReference>
<evidence type="ECO:0000259" key="3">
    <source>
        <dbReference type="PROSITE" id="PS50097"/>
    </source>
</evidence>
<keyword evidence="1" id="KW-0880">Kelch repeat</keyword>
<evidence type="ECO:0000313" key="4">
    <source>
        <dbReference type="EMBL" id="GFO32761.1"/>
    </source>
</evidence>
<reference evidence="4 5" key="1">
    <citation type="journal article" date="2021" name="Elife">
        <title>Chloroplast acquisition without the gene transfer in kleptoplastic sea slugs, Plakobranchus ocellatus.</title>
        <authorList>
            <person name="Maeda T."/>
            <person name="Takahashi S."/>
            <person name="Yoshida T."/>
            <person name="Shimamura S."/>
            <person name="Takaki Y."/>
            <person name="Nagai Y."/>
            <person name="Toyoda A."/>
            <person name="Suzuki Y."/>
            <person name="Arimoto A."/>
            <person name="Ishii H."/>
            <person name="Satoh N."/>
            <person name="Nishiyama T."/>
            <person name="Hasebe M."/>
            <person name="Maruyama T."/>
            <person name="Minagawa J."/>
            <person name="Obokata J."/>
            <person name="Shigenobu S."/>
        </authorList>
    </citation>
    <scope>NUCLEOTIDE SEQUENCE [LARGE SCALE GENOMIC DNA]</scope>
</reference>
<dbReference type="Gene3D" id="3.30.710.10">
    <property type="entry name" value="Potassium Channel Kv1.1, Chain A"/>
    <property type="match status" value="1"/>
</dbReference>
<keyword evidence="2" id="KW-0677">Repeat</keyword>
<dbReference type="Pfam" id="PF00651">
    <property type="entry name" value="BTB"/>
    <property type="match status" value="1"/>
</dbReference>
<name>A0AAV4CLW1_9GAST</name>
<feature type="domain" description="BTB" evidence="3">
    <location>
        <begin position="32"/>
        <end position="96"/>
    </location>
</feature>
<dbReference type="InterPro" id="IPR000210">
    <property type="entry name" value="BTB/POZ_dom"/>
</dbReference>
<dbReference type="SMART" id="SM00225">
    <property type="entry name" value="BTB"/>
    <property type="match status" value="1"/>
</dbReference>
<dbReference type="SMART" id="SM00875">
    <property type="entry name" value="BACK"/>
    <property type="match status" value="1"/>
</dbReference>
<dbReference type="InterPro" id="IPR011333">
    <property type="entry name" value="SKP1/BTB/POZ_sf"/>
</dbReference>
<dbReference type="Gene3D" id="1.25.40.420">
    <property type="match status" value="1"/>
</dbReference>
<evidence type="ECO:0000256" key="2">
    <source>
        <dbReference type="ARBA" id="ARBA00022737"/>
    </source>
</evidence>
<accession>A0AAV4CLW1</accession>
<gene>
    <name evidence="4" type="ORF">PoB_005926600</name>
</gene>
<protein>
    <submittedName>
        <fullName evidence="4">Kelch-like protein 40a</fullName>
    </submittedName>
</protein>
<proteinExistence type="predicted"/>
<dbReference type="PANTHER" id="PTHR45632">
    <property type="entry name" value="LD33804P"/>
    <property type="match status" value="1"/>
</dbReference>
<sequence length="614" mass="71073">MEGAAPCPDTRTTGLRHIALDFSAYKDSSTFSDMTVVVGTTEFKCHRVILAASSDFFKADFTQKVRGRKITLKEIDENIFSTILTYMYTGKIELTQKNLPDIWRAADMLQMTPLIKELFFLVKLLYETFCCEMLDLIADSFVVLRGSSNFNRLDAEEMKYLICSDKLNLAHEDDLIETLLQWAENDPLAGSVDETHEPGVTRAQQLADFLECTRYCLMSRRFLGERLFFHPLIRADARCVALMERIQRYHAQTYLLQEWCPPASMQRIQSKMVNSLVGVQAVFSHEHVSFDFYAMDLVNQKTINIQLFKEFKVVNRIQMVYQHDKMYIFPGDGSVAVYCAEEEKCKKLGQHDILKSHLCVIGDWLYSCCKEENGRAVVNRNSFHSLHKLSDEKLSYNQVGSLHLDERERIMHITSIENTLVIFCMCKDGVSLIFFNTFSGMSTRISTELSIPSNYFSGFVTLRKDREVFVLEENGSFWRIRHCQTAQDFKLIHELTIWDETWQSSNRLCGAALVDDELLVVFFPFEEADLQKYQEQQQSSNSIDENLAGVFNKVVMIEHPFPLFQRHCFLSPVIHAAIPKAVFKKIQRQKYTPIRHTINLSFFGHKKVYEAYTN</sequence>
<keyword evidence="5" id="KW-1185">Reference proteome</keyword>